<proteinExistence type="inferred from homology"/>
<dbReference type="GO" id="GO:0005739">
    <property type="term" value="C:mitochondrion"/>
    <property type="evidence" value="ECO:0007669"/>
    <property type="project" value="UniProtKB-SubCell"/>
</dbReference>
<protein>
    <submittedName>
        <fullName evidence="6">Ymr244c-a-like protein</fullName>
    </submittedName>
</protein>
<dbReference type="PROSITE" id="PS51808">
    <property type="entry name" value="CHCH"/>
    <property type="match status" value="1"/>
</dbReference>
<dbReference type="SUPFAM" id="SSF47694">
    <property type="entry name" value="Cytochrome c oxidase subunit h"/>
    <property type="match status" value="1"/>
</dbReference>
<reference evidence="6 7" key="2">
    <citation type="submission" date="2017-02" db="EMBL/GenBank/DDBJ databases">
        <title>A genome survey and senescence transcriptome analysis in Lentinula edodes.</title>
        <authorList>
            <person name="Sakamoto Y."/>
            <person name="Nakade K."/>
            <person name="Sato S."/>
            <person name="Yoshida Y."/>
            <person name="Miyazaki K."/>
            <person name="Natsume S."/>
            <person name="Konno N."/>
        </authorList>
    </citation>
    <scope>NUCLEOTIDE SEQUENCE [LARGE SCALE GENOMIC DNA]</scope>
    <source>
        <strain evidence="6 7">NBRC 111202</strain>
    </source>
</reference>
<keyword evidence="7" id="KW-1185">Reference proteome</keyword>
<gene>
    <name evidence="6" type="ORF">LENED_003451</name>
</gene>
<evidence type="ECO:0000256" key="1">
    <source>
        <dbReference type="ARBA" id="ARBA00004173"/>
    </source>
</evidence>
<dbReference type="Proteomes" id="UP000188533">
    <property type="component" value="Unassembled WGS sequence"/>
</dbReference>
<dbReference type="PANTHER" id="PTHR47677:SF1">
    <property type="entry name" value="CYTOCHROME C OXIDASE ASSEMBLY FACTOR 6"/>
    <property type="match status" value="1"/>
</dbReference>
<comment type="subcellular location">
    <subcellularLocation>
        <location evidence="1">Mitochondrion</location>
    </subcellularLocation>
</comment>
<accession>A0A1Q3E3M8</accession>
<keyword evidence="5" id="KW-1133">Transmembrane helix</keyword>
<name>A0A1Q3E3M8_LENED</name>
<reference evidence="6 7" key="1">
    <citation type="submission" date="2016-08" db="EMBL/GenBank/DDBJ databases">
        <authorList>
            <consortium name="Lentinula edodes genome sequencing consortium"/>
            <person name="Sakamoto Y."/>
            <person name="Nakade K."/>
            <person name="Sato S."/>
            <person name="Yoshida Y."/>
            <person name="Miyazaki K."/>
            <person name="Natsume S."/>
            <person name="Konno N."/>
        </authorList>
    </citation>
    <scope>NUCLEOTIDE SEQUENCE [LARGE SCALE GENOMIC DNA]</scope>
    <source>
        <strain evidence="6 7">NBRC 111202</strain>
    </source>
</reference>
<keyword evidence="4" id="KW-1015">Disulfide bond</keyword>
<comment type="caution">
    <text evidence="6">The sequence shown here is derived from an EMBL/GenBank/DDBJ whole genome shotgun (WGS) entry which is preliminary data.</text>
</comment>
<feature type="transmembrane region" description="Helical" evidence="5">
    <location>
        <begin position="90"/>
        <end position="107"/>
    </location>
</feature>
<evidence type="ECO:0000256" key="5">
    <source>
        <dbReference type="SAM" id="Phobius"/>
    </source>
</evidence>
<dbReference type="PANTHER" id="PTHR47677">
    <property type="entry name" value="CYTOCHROME C OXIDASE ASSEMBLY FACTOR 6"/>
    <property type="match status" value="1"/>
</dbReference>
<sequence length="154" mass="17803">MCKSLFPFKLTCTWPLRSSQKDTGSSTREDRKQCWETRGQYFACLDSVGILKPGDEKTSVACSSKNKAYKQKCAKSWIEYFNQRRSCPRIRTYFTVMMVVVNILLYFPPKNAYSNCGGRRTFRTVDTALFTVICIIIVVHQCFTSNQEILSFLQ</sequence>
<comment type="similarity">
    <text evidence="2">Belongs to the cytochrome c oxidase subunit 6B family.</text>
</comment>
<feature type="transmembrane region" description="Helical" evidence="5">
    <location>
        <begin position="127"/>
        <end position="144"/>
    </location>
</feature>
<dbReference type="InterPro" id="IPR048281">
    <property type="entry name" value="COA6_fun"/>
</dbReference>
<organism evidence="6 7">
    <name type="scientific">Lentinula edodes</name>
    <name type="common">Shiitake mushroom</name>
    <name type="synonym">Lentinus edodes</name>
    <dbReference type="NCBI Taxonomy" id="5353"/>
    <lineage>
        <taxon>Eukaryota</taxon>
        <taxon>Fungi</taxon>
        <taxon>Dikarya</taxon>
        <taxon>Basidiomycota</taxon>
        <taxon>Agaricomycotina</taxon>
        <taxon>Agaricomycetes</taxon>
        <taxon>Agaricomycetidae</taxon>
        <taxon>Agaricales</taxon>
        <taxon>Marasmiineae</taxon>
        <taxon>Omphalotaceae</taxon>
        <taxon>Lentinula</taxon>
    </lineage>
</organism>
<dbReference type="InterPro" id="IPR036549">
    <property type="entry name" value="CX6/COA6-like_sf"/>
</dbReference>
<evidence type="ECO:0000256" key="2">
    <source>
        <dbReference type="ARBA" id="ARBA00006425"/>
    </source>
</evidence>
<evidence type="ECO:0000256" key="3">
    <source>
        <dbReference type="ARBA" id="ARBA00023128"/>
    </source>
</evidence>
<dbReference type="EMBL" id="BDGU01000075">
    <property type="protein sequence ID" value="GAW01833.1"/>
    <property type="molecule type" value="Genomic_DNA"/>
</dbReference>
<evidence type="ECO:0000313" key="7">
    <source>
        <dbReference type="Proteomes" id="UP000188533"/>
    </source>
</evidence>
<dbReference type="AlphaFoldDB" id="A0A1Q3E3M8"/>
<evidence type="ECO:0000256" key="4">
    <source>
        <dbReference type="ARBA" id="ARBA00023157"/>
    </source>
</evidence>
<dbReference type="InterPro" id="IPR048280">
    <property type="entry name" value="COX6B-like"/>
</dbReference>
<dbReference type="STRING" id="5353.A0A1Q3E3M8"/>
<dbReference type="Gene3D" id="1.10.10.140">
    <property type="entry name" value="Cytochrome c oxidase, subunit VIb"/>
    <property type="match status" value="1"/>
</dbReference>
<keyword evidence="3" id="KW-0496">Mitochondrion</keyword>
<keyword evidence="5" id="KW-0812">Transmembrane</keyword>
<keyword evidence="5" id="KW-0472">Membrane</keyword>
<dbReference type="Pfam" id="PF02297">
    <property type="entry name" value="COX6B"/>
    <property type="match status" value="1"/>
</dbReference>
<evidence type="ECO:0000313" key="6">
    <source>
        <dbReference type="EMBL" id="GAW01833.1"/>
    </source>
</evidence>